<evidence type="ECO:0000313" key="10">
    <source>
        <dbReference type="EMBL" id="OKZ39390.1"/>
    </source>
</evidence>
<feature type="domain" description="Histidine kinase" evidence="9">
    <location>
        <begin position="467"/>
        <end position="683"/>
    </location>
</feature>
<evidence type="ECO:0000256" key="4">
    <source>
        <dbReference type="ARBA" id="ARBA00022679"/>
    </source>
</evidence>
<dbReference type="Pfam" id="PF02518">
    <property type="entry name" value="HATPase_c"/>
    <property type="match status" value="1"/>
</dbReference>
<evidence type="ECO:0000256" key="6">
    <source>
        <dbReference type="ARBA" id="ARBA00023012"/>
    </source>
</evidence>
<dbReference type="InterPro" id="IPR005467">
    <property type="entry name" value="His_kinase_dom"/>
</dbReference>
<dbReference type="Gene3D" id="1.25.40.10">
    <property type="entry name" value="Tetratricopeptide repeat domain"/>
    <property type="match status" value="1"/>
</dbReference>
<evidence type="ECO:0000259" key="9">
    <source>
        <dbReference type="PROSITE" id="PS50109"/>
    </source>
</evidence>
<dbReference type="PROSITE" id="PS50109">
    <property type="entry name" value="HIS_KIN"/>
    <property type="match status" value="1"/>
</dbReference>
<dbReference type="CDD" id="cd00082">
    <property type="entry name" value="HisKA"/>
    <property type="match status" value="1"/>
</dbReference>
<dbReference type="SUPFAM" id="SSF47384">
    <property type="entry name" value="Homodimeric domain of signal transducing histidine kinase"/>
    <property type="match status" value="1"/>
</dbReference>
<comment type="caution">
    <text evidence="10">The sequence shown here is derived from an EMBL/GenBank/DDBJ whole genome shotgun (WGS) entry which is preliminary data.</text>
</comment>
<dbReference type="InterPro" id="IPR003661">
    <property type="entry name" value="HisK_dim/P_dom"/>
</dbReference>
<gene>
    <name evidence="10" type="ORF">BHV79_02135</name>
</gene>
<dbReference type="SUPFAM" id="SSF55874">
    <property type="entry name" value="ATPase domain of HSP90 chaperone/DNA topoisomerase II/histidine kinase"/>
    <property type="match status" value="1"/>
</dbReference>
<dbReference type="AlphaFoldDB" id="A0A1Q6IEV1"/>
<reference evidence="10 11" key="1">
    <citation type="journal article" date="2016" name="Nat. Biotechnol.">
        <title>Measurement of bacterial replication rates in microbial communities.</title>
        <authorList>
            <person name="Brown C.T."/>
            <person name="Olm M.R."/>
            <person name="Thomas B.C."/>
            <person name="Banfield J.F."/>
        </authorList>
    </citation>
    <scope>NUCLEOTIDE SEQUENCE [LARGE SCALE GENOMIC DNA]</scope>
    <source>
        <strain evidence="10">45_41</strain>
    </source>
</reference>
<dbReference type="InterPro" id="IPR036097">
    <property type="entry name" value="HisK_dim/P_sf"/>
</dbReference>
<evidence type="ECO:0000256" key="3">
    <source>
        <dbReference type="ARBA" id="ARBA00022553"/>
    </source>
</evidence>
<dbReference type="GO" id="GO:0000155">
    <property type="term" value="F:phosphorelay sensor kinase activity"/>
    <property type="evidence" value="ECO:0007669"/>
    <property type="project" value="InterPro"/>
</dbReference>
<organism evidence="10 11">
    <name type="scientific">Bacteroides uniformis</name>
    <dbReference type="NCBI Taxonomy" id="820"/>
    <lineage>
        <taxon>Bacteria</taxon>
        <taxon>Pseudomonadati</taxon>
        <taxon>Bacteroidota</taxon>
        <taxon>Bacteroidia</taxon>
        <taxon>Bacteroidales</taxon>
        <taxon>Bacteroidaceae</taxon>
        <taxon>Bacteroides</taxon>
    </lineage>
</organism>
<evidence type="ECO:0000256" key="7">
    <source>
        <dbReference type="SAM" id="Coils"/>
    </source>
</evidence>
<evidence type="ECO:0000256" key="2">
    <source>
        <dbReference type="ARBA" id="ARBA00012438"/>
    </source>
</evidence>
<dbReference type="SUPFAM" id="SSF48452">
    <property type="entry name" value="TPR-like"/>
    <property type="match status" value="1"/>
</dbReference>
<keyword evidence="6" id="KW-0902">Two-component regulatory system</keyword>
<dbReference type="EC" id="2.7.13.3" evidence="2"/>
<name>A0A1Q6IEV1_BACUN</name>
<dbReference type="PANTHER" id="PTHR43711">
    <property type="entry name" value="TWO-COMPONENT HISTIDINE KINASE"/>
    <property type="match status" value="1"/>
</dbReference>
<comment type="catalytic activity">
    <reaction evidence="1">
        <text>ATP + protein L-histidine = ADP + protein N-phospho-L-histidine.</text>
        <dbReference type="EC" id="2.7.13.3"/>
    </reaction>
</comment>
<dbReference type="Gene3D" id="3.30.565.10">
    <property type="entry name" value="Histidine kinase-like ATPase, C-terminal domain"/>
    <property type="match status" value="1"/>
</dbReference>
<keyword evidence="5" id="KW-0418">Kinase</keyword>
<accession>A0A1Q6IEV1</accession>
<dbReference type="InterPro" id="IPR011990">
    <property type="entry name" value="TPR-like_helical_dom_sf"/>
</dbReference>
<dbReference type="InterPro" id="IPR050736">
    <property type="entry name" value="Sensor_HK_Regulatory"/>
</dbReference>
<keyword evidence="7" id="KW-0175">Coiled coil</keyword>
<dbReference type="InterPro" id="IPR004358">
    <property type="entry name" value="Sig_transdc_His_kin-like_C"/>
</dbReference>
<proteinExistence type="predicted"/>
<evidence type="ECO:0000256" key="1">
    <source>
        <dbReference type="ARBA" id="ARBA00000085"/>
    </source>
</evidence>
<feature type="transmembrane region" description="Helical" evidence="8">
    <location>
        <begin position="393"/>
        <end position="413"/>
    </location>
</feature>
<dbReference type="PANTHER" id="PTHR43711:SF26">
    <property type="entry name" value="SENSOR HISTIDINE KINASE RCSC"/>
    <property type="match status" value="1"/>
</dbReference>
<dbReference type="Gene3D" id="1.10.287.130">
    <property type="match status" value="1"/>
</dbReference>
<sequence length="683" mass="77093">MLLSIPSSLHAGAIDDLNAQLATTASTDDSISIMYDIFDLSDKSSRTPIAWKMLDIAERTDNDSLGLDMLRHLANTYTRNDSVLELLENKCSEYLDGNDRRATHTFIALRRAGYMARYTSEADRLAKIRETINRYQSLPADATPYDRIERLGTLCILLGNGSHISMLAKYVDKAIEMAKSLPAQDLAVRNIIFNQAASVYTNHNHPEKAINVYRMILSTIDRMEEDYHKSGRKYRNLDTSRYNTYRSLLQNYKGLQPDEIQECYDSITAIAARNAEVANDIKLGVVDAYYYMAVKDYARAIPLLERIIDKYPDNFSKVRAMRSLIAAADSTGNKDILLKYTTLYNRMLEENMELSAQNTYTEFQTIYDVNELQIRNARLELANAEAKMKHQRVLLVAGIIAFIIMLIVLGLLLKTIKKSRKLAAGLEASNEALRNEQANLLAAQQKLIEAHEATKHAERCKAEFIDNMSREITTPLNAIVEYSHLIVDCADNDKKKYLLRYADIVRLNTELLNTIVHDLLDVGSLEKATLSIKRYPVLVGDICRLSVESVRSYLQPGVTINFEQENAPDTYITTDSRRVEQVLINLLSNAAKFTPEGSISLSYRIDRTNNSIIFAVADTGIGIPKGKEEEIFDRFRKLDRNTQGNGLGLPICRMIAELLNGSVKVDTTRRGQGSTFLFTIPIS</sequence>
<dbReference type="Pfam" id="PF00512">
    <property type="entry name" value="HisKA"/>
    <property type="match status" value="1"/>
</dbReference>
<keyword evidence="4" id="KW-0808">Transferase</keyword>
<evidence type="ECO:0000256" key="8">
    <source>
        <dbReference type="SAM" id="Phobius"/>
    </source>
</evidence>
<dbReference type="SMART" id="SM00388">
    <property type="entry name" value="HisKA"/>
    <property type="match status" value="1"/>
</dbReference>
<evidence type="ECO:0000256" key="5">
    <source>
        <dbReference type="ARBA" id="ARBA00022777"/>
    </source>
</evidence>
<dbReference type="PRINTS" id="PR00344">
    <property type="entry name" value="BCTRLSENSOR"/>
</dbReference>
<dbReference type="SMART" id="SM00387">
    <property type="entry name" value="HATPase_c"/>
    <property type="match status" value="1"/>
</dbReference>
<dbReference type="Proteomes" id="UP000186549">
    <property type="component" value="Unassembled WGS sequence"/>
</dbReference>
<keyword evidence="3" id="KW-0597">Phosphoprotein</keyword>
<dbReference type="InterPro" id="IPR003594">
    <property type="entry name" value="HATPase_dom"/>
</dbReference>
<keyword evidence="8" id="KW-0812">Transmembrane</keyword>
<keyword evidence="8" id="KW-0472">Membrane</keyword>
<protein>
    <recommendedName>
        <fullName evidence="2">histidine kinase</fullName>
        <ecNumber evidence="2">2.7.13.3</ecNumber>
    </recommendedName>
</protein>
<dbReference type="InterPro" id="IPR036890">
    <property type="entry name" value="HATPase_C_sf"/>
</dbReference>
<dbReference type="EMBL" id="MNQU01000045">
    <property type="protein sequence ID" value="OKZ39390.1"/>
    <property type="molecule type" value="Genomic_DNA"/>
</dbReference>
<feature type="coiled-coil region" evidence="7">
    <location>
        <begin position="367"/>
        <end position="453"/>
    </location>
</feature>
<evidence type="ECO:0000313" key="11">
    <source>
        <dbReference type="Proteomes" id="UP000186549"/>
    </source>
</evidence>
<keyword evidence="8" id="KW-1133">Transmembrane helix</keyword>